<dbReference type="EMBL" id="OZ035825">
    <property type="protein sequence ID" value="CAL1601150.1"/>
    <property type="molecule type" value="Genomic_DNA"/>
</dbReference>
<reference evidence="2 3" key="1">
    <citation type="submission" date="2024-04" db="EMBL/GenBank/DDBJ databases">
        <authorList>
            <person name="Waldvogel A.-M."/>
            <person name="Schoenle A."/>
        </authorList>
    </citation>
    <scope>NUCLEOTIDE SEQUENCE [LARGE SCALE GENOMIC DNA]</scope>
</reference>
<evidence type="ECO:0000313" key="2">
    <source>
        <dbReference type="EMBL" id="CAL1601150.1"/>
    </source>
</evidence>
<sequence>MQGSVEELCHEAVQGGEKTPDTHTKQAQLRAGVSEELGDLLVQRERPPLASGPAAPLLRSQLTDLPLGGGLMSERLIADCGAAACWERWKAQIYSCGT</sequence>
<protein>
    <submittedName>
        <fullName evidence="2">Uncharacterized protein</fullName>
    </submittedName>
</protein>
<evidence type="ECO:0000313" key="3">
    <source>
        <dbReference type="Proteomes" id="UP001497482"/>
    </source>
</evidence>
<keyword evidence="3" id="KW-1185">Reference proteome</keyword>
<dbReference type="AlphaFoldDB" id="A0AAV2LJ19"/>
<accession>A0AAV2LJ19</accession>
<name>A0AAV2LJ19_KNICA</name>
<proteinExistence type="predicted"/>
<gene>
    <name evidence="2" type="ORF">KC01_LOCUS29170</name>
</gene>
<organism evidence="2 3">
    <name type="scientific">Knipowitschia caucasica</name>
    <name type="common">Caucasian dwarf goby</name>
    <name type="synonym">Pomatoschistus caucasicus</name>
    <dbReference type="NCBI Taxonomy" id="637954"/>
    <lineage>
        <taxon>Eukaryota</taxon>
        <taxon>Metazoa</taxon>
        <taxon>Chordata</taxon>
        <taxon>Craniata</taxon>
        <taxon>Vertebrata</taxon>
        <taxon>Euteleostomi</taxon>
        <taxon>Actinopterygii</taxon>
        <taxon>Neopterygii</taxon>
        <taxon>Teleostei</taxon>
        <taxon>Neoteleostei</taxon>
        <taxon>Acanthomorphata</taxon>
        <taxon>Gobiaria</taxon>
        <taxon>Gobiiformes</taxon>
        <taxon>Gobioidei</taxon>
        <taxon>Gobiidae</taxon>
        <taxon>Gobiinae</taxon>
        <taxon>Knipowitschia</taxon>
    </lineage>
</organism>
<dbReference type="Proteomes" id="UP001497482">
    <property type="component" value="Chromosome 3"/>
</dbReference>
<evidence type="ECO:0000256" key="1">
    <source>
        <dbReference type="SAM" id="MobiDB-lite"/>
    </source>
</evidence>
<feature type="region of interest" description="Disordered" evidence="1">
    <location>
        <begin position="1"/>
        <end position="26"/>
    </location>
</feature>